<keyword evidence="3" id="KW-1185">Reference proteome</keyword>
<evidence type="ECO:0000259" key="1">
    <source>
        <dbReference type="Pfam" id="PF13456"/>
    </source>
</evidence>
<evidence type="ECO:0000313" key="3">
    <source>
        <dbReference type="Proteomes" id="UP001152523"/>
    </source>
</evidence>
<dbReference type="EMBL" id="CAMAPF010000972">
    <property type="protein sequence ID" value="CAH9132578.1"/>
    <property type="molecule type" value="Genomic_DNA"/>
</dbReference>
<dbReference type="Pfam" id="PF13456">
    <property type="entry name" value="RVT_3"/>
    <property type="match status" value="1"/>
</dbReference>
<dbReference type="SUPFAM" id="SSF53098">
    <property type="entry name" value="Ribonuclease H-like"/>
    <property type="match status" value="1"/>
</dbReference>
<dbReference type="GO" id="GO:0003676">
    <property type="term" value="F:nucleic acid binding"/>
    <property type="evidence" value="ECO:0007669"/>
    <property type="project" value="InterPro"/>
</dbReference>
<dbReference type="InterPro" id="IPR044730">
    <property type="entry name" value="RNase_H-like_dom_plant"/>
</dbReference>
<feature type="domain" description="RNase H type-1" evidence="1">
    <location>
        <begin position="53"/>
        <end position="130"/>
    </location>
</feature>
<reference evidence="2" key="1">
    <citation type="submission" date="2022-07" db="EMBL/GenBank/DDBJ databases">
        <authorList>
            <person name="Macas J."/>
            <person name="Novak P."/>
            <person name="Neumann P."/>
        </authorList>
    </citation>
    <scope>NUCLEOTIDE SEQUENCE</scope>
</reference>
<comment type="caution">
    <text evidence="2">The sequence shown here is derived from an EMBL/GenBank/DDBJ whole genome shotgun (WGS) entry which is preliminary data.</text>
</comment>
<dbReference type="GO" id="GO:0004523">
    <property type="term" value="F:RNA-DNA hybrid ribonuclease activity"/>
    <property type="evidence" value="ECO:0007669"/>
    <property type="project" value="InterPro"/>
</dbReference>
<dbReference type="Gene3D" id="3.30.420.10">
    <property type="entry name" value="Ribonuclease H-like superfamily/Ribonuclease H"/>
    <property type="match status" value="1"/>
</dbReference>
<dbReference type="PANTHER" id="PTHR47074">
    <property type="entry name" value="BNAC02G40300D PROTEIN"/>
    <property type="match status" value="1"/>
</dbReference>
<gene>
    <name evidence="2" type="ORF">CEPIT_LOCUS32289</name>
</gene>
<dbReference type="AlphaFoldDB" id="A0AAV0FAR3"/>
<dbReference type="InterPro" id="IPR052929">
    <property type="entry name" value="RNase_H-like_EbsB-rel"/>
</dbReference>
<sequence length="136" mass="15047">MERGGLFNRKCFECSDHYSSELVDCPGGEQKPRERLHKPRRLKVGEAGWVKINVDAANNAHTGNWAWGWIGSDSSKCFLRARSRVAKAVWDPVEAGAIGVREAILWAREVGWDKIVVETDAALVLPSIQGDACDAQ</sequence>
<protein>
    <recommendedName>
        <fullName evidence="1">RNase H type-1 domain-containing protein</fullName>
    </recommendedName>
</protein>
<dbReference type="CDD" id="cd06222">
    <property type="entry name" value="RNase_H_like"/>
    <property type="match status" value="1"/>
</dbReference>
<dbReference type="InterPro" id="IPR036397">
    <property type="entry name" value="RNaseH_sf"/>
</dbReference>
<dbReference type="PANTHER" id="PTHR47074:SF11">
    <property type="entry name" value="REVERSE TRANSCRIPTASE-LIKE PROTEIN"/>
    <property type="match status" value="1"/>
</dbReference>
<name>A0AAV0FAR3_9ASTE</name>
<evidence type="ECO:0000313" key="2">
    <source>
        <dbReference type="EMBL" id="CAH9132578.1"/>
    </source>
</evidence>
<dbReference type="InterPro" id="IPR002156">
    <property type="entry name" value="RNaseH_domain"/>
</dbReference>
<proteinExistence type="predicted"/>
<dbReference type="Proteomes" id="UP001152523">
    <property type="component" value="Unassembled WGS sequence"/>
</dbReference>
<accession>A0AAV0FAR3</accession>
<organism evidence="2 3">
    <name type="scientific">Cuscuta epithymum</name>
    <dbReference type="NCBI Taxonomy" id="186058"/>
    <lineage>
        <taxon>Eukaryota</taxon>
        <taxon>Viridiplantae</taxon>
        <taxon>Streptophyta</taxon>
        <taxon>Embryophyta</taxon>
        <taxon>Tracheophyta</taxon>
        <taxon>Spermatophyta</taxon>
        <taxon>Magnoliopsida</taxon>
        <taxon>eudicotyledons</taxon>
        <taxon>Gunneridae</taxon>
        <taxon>Pentapetalae</taxon>
        <taxon>asterids</taxon>
        <taxon>lamiids</taxon>
        <taxon>Solanales</taxon>
        <taxon>Convolvulaceae</taxon>
        <taxon>Cuscuteae</taxon>
        <taxon>Cuscuta</taxon>
        <taxon>Cuscuta subgen. Cuscuta</taxon>
    </lineage>
</organism>
<dbReference type="InterPro" id="IPR012337">
    <property type="entry name" value="RNaseH-like_sf"/>
</dbReference>